<feature type="binding site" evidence="3">
    <location>
        <begin position="86"/>
        <end position="89"/>
    </location>
    <ligand>
        <name>NAD(+)</name>
        <dbReference type="ChEBI" id="CHEBI:57540"/>
    </ligand>
</feature>
<dbReference type="PANTHER" id="PTHR11085">
    <property type="entry name" value="NAD-DEPENDENT PROTEIN DEACYLASE SIRTUIN-5, MITOCHONDRIAL-RELATED"/>
    <property type="match status" value="1"/>
</dbReference>
<dbReference type="InterPro" id="IPR050134">
    <property type="entry name" value="NAD-dep_sirtuin_deacylases"/>
</dbReference>
<feature type="active site" description="Proton acceptor" evidence="3">
    <location>
        <position position="104"/>
    </location>
</feature>
<evidence type="ECO:0000256" key="2">
    <source>
        <dbReference type="ARBA" id="ARBA00023027"/>
    </source>
</evidence>
<evidence type="ECO:0000313" key="6">
    <source>
        <dbReference type="EMBL" id="PWJ59034.1"/>
    </source>
</evidence>
<comment type="caution">
    <text evidence="3 4">Lacks conserved residue(s) required for the propagation of feature annotation.</text>
</comment>
<comment type="catalytic activity">
    <reaction evidence="3">
        <text>N(6)-succinyl-L-lysyl-[protein] + NAD(+) + H2O = 2''-O-succinyl-ADP-D-ribose + nicotinamide + L-lysyl-[protein]</text>
        <dbReference type="Rhea" id="RHEA:47668"/>
        <dbReference type="Rhea" id="RHEA-COMP:9752"/>
        <dbReference type="Rhea" id="RHEA-COMP:11877"/>
        <dbReference type="ChEBI" id="CHEBI:15377"/>
        <dbReference type="ChEBI" id="CHEBI:17154"/>
        <dbReference type="ChEBI" id="CHEBI:29969"/>
        <dbReference type="ChEBI" id="CHEBI:57540"/>
        <dbReference type="ChEBI" id="CHEBI:87830"/>
        <dbReference type="ChEBI" id="CHEBI:87832"/>
    </reaction>
</comment>
<dbReference type="InterPro" id="IPR003000">
    <property type="entry name" value="Sirtuin"/>
</dbReference>
<feature type="domain" description="Deacetylase sirtuin-type" evidence="5">
    <location>
        <begin position="1"/>
        <end position="227"/>
    </location>
</feature>
<keyword evidence="3" id="KW-0963">Cytoplasm</keyword>
<dbReference type="GO" id="GO:0005737">
    <property type="term" value="C:cytoplasm"/>
    <property type="evidence" value="ECO:0007669"/>
    <property type="project" value="UniProtKB-SubCell"/>
</dbReference>
<keyword evidence="2 3" id="KW-0520">NAD</keyword>
<dbReference type="InterPro" id="IPR026590">
    <property type="entry name" value="Ssirtuin_cat_dom"/>
</dbReference>
<dbReference type="EC" id="2.3.1.286" evidence="3"/>
<evidence type="ECO:0000259" key="5">
    <source>
        <dbReference type="PROSITE" id="PS50305"/>
    </source>
</evidence>
<organism evidence="6 7">
    <name type="scientific">Dyadobacter jejuensis</name>
    <dbReference type="NCBI Taxonomy" id="1082580"/>
    <lineage>
        <taxon>Bacteria</taxon>
        <taxon>Pseudomonadati</taxon>
        <taxon>Bacteroidota</taxon>
        <taxon>Cytophagia</taxon>
        <taxon>Cytophagales</taxon>
        <taxon>Spirosomataceae</taxon>
        <taxon>Dyadobacter</taxon>
    </lineage>
</organism>
<dbReference type="OrthoDB" id="9800582at2"/>
<dbReference type="GO" id="GO:0070403">
    <property type="term" value="F:NAD+ binding"/>
    <property type="evidence" value="ECO:0007669"/>
    <property type="project" value="UniProtKB-UniRule"/>
</dbReference>
<dbReference type="SUPFAM" id="SSF52467">
    <property type="entry name" value="DHS-like NAD/FAD-binding domain"/>
    <property type="match status" value="1"/>
</dbReference>
<keyword evidence="1" id="KW-0808">Transferase</keyword>
<dbReference type="AlphaFoldDB" id="A0A316APH3"/>
<feature type="binding site" evidence="3">
    <location>
        <position position="214"/>
    </location>
    <ligand>
        <name>NAD(+)</name>
        <dbReference type="ChEBI" id="CHEBI:57540"/>
    </ligand>
</feature>
<comment type="similarity">
    <text evidence="3">Belongs to the sirtuin family. Class III subfamily.</text>
</comment>
<sequence length="227" mass="25534">MKKLIVLTGAGISAESGISTFRDQNGLWENHRIEEVATPEAWAKDPEKVLKFYNQRRKQALEVAPNAAHRALTDLERDYDLAVITQNIDNLHERAGTSRVLHLHGEIFKARSTQDPRLVYELDGWELKLGDCCALGSQLRPHIVWFGEEVPMMDQAIDLVQQAELFVIVGTSLAVYPAAGLVQYVDPSVPIYVIDPRQPNLRPTPNMKFILENASTGLQTLRKLINL</sequence>
<dbReference type="Pfam" id="PF02146">
    <property type="entry name" value="SIR2"/>
    <property type="match status" value="1"/>
</dbReference>
<dbReference type="RefSeq" id="WP_109673936.1">
    <property type="nucleotide sequence ID" value="NZ_QGDT01000003.1"/>
</dbReference>
<dbReference type="GO" id="GO:0036054">
    <property type="term" value="F:protein-malonyllysine demalonylase activity"/>
    <property type="evidence" value="ECO:0007669"/>
    <property type="project" value="InterPro"/>
</dbReference>
<evidence type="ECO:0000256" key="4">
    <source>
        <dbReference type="PROSITE-ProRule" id="PRU00236"/>
    </source>
</evidence>
<feature type="binding site" evidence="3">
    <location>
        <begin position="9"/>
        <end position="28"/>
    </location>
    <ligand>
        <name>NAD(+)</name>
        <dbReference type="ChEBI" id="CHEBI:57540"/>
    </ligand>
</feature>
<dbReference type="HAMAP" id="MF_01121">
    <property type="entry name" value="Sirtuin_ClassIII"/>
    <property type="match status" value="1"/>
</dbReference>
<proteinExistence type="inferred from homology"/>
<comment type="function">
    <text evidence="3">NAD-dependent lysine deacetylase and desuccinylase that specifically removes acetyl and succinyl groups on target proteins. Modulates the activities of several proteins which are inactive in their acylated form.</text>
</comment>
<dbReference type="GO" id="GO:0036055">
    <property type="term" value="F:protein-succinyllysine desuccinylase activity"/>
    <property type="evidence" value="ECO:0007669"/>
    <property type="project" value="UniProtKB-UniRule"/>
</dbReference>
<comment type="subcellular location">
    <subcellularLocation>
        <location evidence="3">Cytoplasm</location>
    </subcellularLocation>
</comment>
<evidence type="ECO:0000256" key="1">
    <source>
        <dbReference type="ARBA" id="ARBA00022679"/>
    </source>
</evidence>
<comment type="caution">
    <text evidence="6">The sequence shown here is derived from an EMBL/GenBank/DDBJ whole genome shotgun (WGS) entry which is preliminary data.</text>
</comment>
<dbReference type="PROSITE" id="PS50305">
    <property type="entry name" value="SIRTUIN"/>
    <property type="match status" value="1"/>
</dbReference>
<name>A0A316APH3_9BACT</name>
<dbReference type="PANTHER" id="PTHR11085:SF4">
    <property type="entry name" value="NAD-DEPENDENT PROTEIN DEACYLASE"/>
    <property type="match status" value="1"/>
</dbReference>
<feature type="binding site" evidence="3">
    <location>
        <position position="53"/>
    </location>
    <ligand>
        <name>substrate</name>
    </ligand>
</feature>
<gene>
    <name evidence="3" type="primary">cobB</name>
    <name evidence="6" type="ORF">CLV98_103407</name>
</gene>
<dbReference type="InterPro" id="IPR027546">
    <property type="entry name" value="Sirtuin_class_III"/>
</dbReference>
<evidence type="ECO:0000256" key="3">
    <source>
        <dbReference type="HAMAP-Rule" id="MF_01121"/>
    </source>
</evidence>
<keyword evidence="7" id="KW-1185">Reference proteome</keyword>
<feature type="binding site" evidence="3">
    <location>
        <position position="56"/>
    </location>
    <ligand>
        <name>substrate</name>
    </ligand>
</feature>
<dbReference type="InterPro" id="IPR029035">
    <property type="entry name" value="DHS-like_NAD/FAD-binding_dom"/>
</dbReference>
<dbReference type="Gene3D" id="3.40.50.1220">
    <property type="entry name" value="TPP-binding domain"/>
    <property type="match status" value="1"/>
</dbReference>
<feature type="binding site" evidence="3">
    <location>
        <begin position="170"/>
        <end position="172"/>
    </location>
    <ligand>
        <name>NAD(+)</name>
        <dbReference type="ChEBI" id="CHEBI:57540"/>
    </ligand>
</feature>
<dbReference type="EMBL" id="QGDT01000003">
    <property type="protein sequence ID" value="PWJ59034.1"/>
    <property type="molecule type" value="Genomic_DNA"/>
</dbReference>
<comment type="catalytic activity">
    <reaction evidence="3">
        <text>N(6)-acetyl-L-lysyl-[protein] + NAD(+) + H2O = 2''-O-acetyl-ADP-D-ribose + nicotinamide + L-lysyl-[protein]</text>
        <dbReference type="Rhea" id="RHEA:43636"/>
        <dbReference type="Rhea" id="RHEA-COMP:9752"/>
        <dbReference type="Rhea" id="RHEA-COMP:10731"/>
        <dbReference type="ChEBI" id="CHEBI:15377"/>
        <dbReference type="ChEBI" id="CHEBI:17154"/>
        <dbReference type="ChEBI" id="CHEBI:29969"/>
        <dbReference type="ChEBI" id="CHEBI:57540"/>
        <dbReference type="ChEBI" id="CHEBI:61930"/>
        <dbReference type="ChEBI" id="CHEBI:83767"/>
        <dbReference type="EC" id="2.3.1.286"/>
    </reaction>
</comment>
<evidence type="ECO:0000313" key="7">
    <source>
        <dbReference type="Proteomes" id="UP000245880"/>
    </source>
</evidence>
<comment type="domain">
    <text evidence="3">2 residues (Tyr-53 and Arg-56) present in a large hydrophobic pocket are probably involved in substrate specificity. They are important for desuccinylation activity, but dispensable for deacetylation activity.</text>
</comment>
<accession>A0A316APH3</accession>
<dbReference type="Proteomes" id="UP000245880">
    <property type="component" value="Unassembled WGS sequence"/>
</dbReference>
<reference evidence="6 7" key="1">
    <citation type="submission" date="2018-03" db="EMBL/GenBank/DDBJ databases">
        <title>Genomic Encyclopedia of Archaeal and Bacterial Type Strains, Phase II (KMG-II): from individual species to whole genera.</title>
        <authorList>
            <person name="Goeker M."/>
        </authorList>
    </citation>
    <scope>NUCLEOTIDE SEQUENCE [LARGE SCALE GENOMIC DNA]</scope>
    <source>
        <strain evidence="6 7">DSM 100346</strain>
    </source>
</reference>
<feature type="binding site" evidence="3">
    <location>
        <begin position="200"/>
        <end position="202"/>
    </location>
    <ligand>
        <name>NAD(+)</name>
        <dbReference type="ChEBI" id="CHEBI:57540"/>
    </ligand>
</feature>
<dbReference type="GO" id="GO:0017136">
    <property type="term" value="F:histone deacetylase activity, NAD-dependent"/>
    <property type="evidence" value="ECO:0007669"/>
    <property type="project" value="TreeGrafter"/>
</dbReference>
<protein>
    <recommendedName>
        <fullName evidence="3">NAD-dependent protein deacylase</fullName>
        <ecNumber evidence="3">2.3.1.286</ecNumber>
    </recommendedName>
    <alternativeName>
        <fullName evidence="3">Regulatory protein SIR2 homolog</fullName>
    </alternativeName>
</protein>
<dbReference type="InterPro" id="IPR026591">
    <property type="entry name" value="Sirtuin_cat_small_dom_sf"/>
</dbReference>
<dbReference type="CDD" id="cd01412">
    <property type="entry name" value="SIRT5_Af1_CobB"/>
    <property type="match status" value="1"/>
</dbReference>
<dbReference type="Gene3D" id="3.30.1600.10">
    <property type="entry name" value="SIR2/SIRT2 'Small Domain"/>
    <property type="match status" value="1"/>
</dbReference>